<dbReference type="PANTHER" id="PTHR46470">
    <property type="entry name" value="N-ACYLNEURAMINATE-9-PHOSPHATASE"/>
    <property type="match status" value="1"/>
</dbReference>
<dbReference type="InterPro" id="IPR051400">
    <property type="entry name" value="HAD-like_hydrolase"/>
</dbReference>
<name>Q2K8S1_RHIEC</name>
<evidence type="ECO:0000256" key="3">
    <source>
        <dbReference type="ARBA" id="ARBA00022842"/>
    </source>
</evidence>
<dbReference type="NCBIfam" id="TIGR01509">
    <property type="entry name" value="HAD-SF-IA-v3"/>
    <property type="match status" value="1"/>
</dbReference>
<dbReference type="Proteomes" id="UP000001936">
    <property type="component" value="Chromosome"/>
</dbReference>
<dbReference type="EMBL" id="CP000133">
    <property type="protein sequence ID" value="ABC90765.1"/>
    <property type="molecule type" value="Genomic_DNA"/>
</dbReference>
<evidence type="ECO:0000313" key="5">
    <source>
        <dbReference type="Proteomes" id="UP000001936"/>
    </source>
</evidence>
<dbReference type="SUPFAM" id="SSF56784">
    <property type="entry name" value="HAD-like"/>
    <property type="match status" value="1"/>
</dbReference>
<dbReference type="InterPro" id="IPR036412">
    <property type="entry name" value="HAD-like_sf"/>
</dbReference>
<dbReference type="GO" id="GO:0044281">
    <property type="term" value="P:small molecule metabolic process"/>
    <property type="evidence" value="ECO:0007669"/>
    <property type="project" value="UniProtKB-ARBA"/>
</dbReference>
<dbReference type="InterPro" id="IPR006439">
    <property type="entry name" value="HAD-SF_hydro_IA"/>
</dbReference>
<organism evidence="4 5">
    <name type="scientific">Rhizobium etli (strain ATCC 51251 / DSM 11541 / JCM 21823 / NBRC 15573 / CFN 42)</name>
    <dbReference type="NCBI Taxonomy" id="347834"/>
    <lineage>
        <taxon>Bacteria</taxon>
        <taxon>Pseudomonadati</taxon>
        <taxon>Pseudomonadota</taxon>
        <taxon>Alphaproteobacteria</taxon>
        <taxon>Hyphomicrobiales</taxon>
        <taxon>Rhizobiaceae</taxon>
        <taxon>Rhizobium/Agrobacterium group</taxon>
        <taxon>Rhizobium</taxon>
    </lineage>
</organism>
<dbReference type="Gene3D" id="3.40.50.1000">
    <property type="entry name" value="HAD superfamily/HAD-like"/>
    <property type="match status" value="1"/>
</dbReference>
<keyword evidence="5" id="KW-1185">Reference proteome</keyword>
<dbReference type="KEGG" id="ret:RHE_CH01980"/>
<dbReference type="InterPro" id="IPR023214">
    <property type="entry name" value="HAD_sf"/>
</dbReference>
<gene>
    <name evidence="4" type="ordered locus">RHE_CH01980</name>
</gene>
<proteinExistence type="predicted"/>
<dbReference type="SFLD" id="SFLDS00003">
    <property type="entry name" value="Haloacid_Dehalogenase"/>
    <property type="match status" value="1"/>
</dbReference>
<dbReference type="eggNOG" id="COG1011">
    <property type="taxonomic scope" value="Bacteria"/>
</dbReference>
<dbReference type="PANTHER" id="PTHR46470:SF4">
    <property type="entry name" value="5-AMINO-6-(5-PHOSPHO-D-RIBITYLAMINO)URACIL PHOSPHATASE YIGB"/>
    <property type="match status" value="1"/>
</dbReference>
<protein>
    <submittedName>
        <fullName evidence="4">Hydrolase protein</fullName>
    </submittedName>
</protein>
<comment type="cofactor">
    <cofactor evidence="1">
        <name>Mg(2+)</name>
        <dbReference type="ChEBI" id="CHEBI:18420"/>
    </cofactor>
</comment>
<dbReference type="NCBIfam" id="TIGR01549">
    <property type="entry name" value="HAD-SF-IA-v1"/>
    <property type="match status" value="1"/>
</dbReference>
<keyword evidence="3" id="KW-0460">Magnesium</keyword>
<dbReference type="Pfam" id="PF00702">
    <property type="entry name" value="Hydrolase"/>
    <property type="match status" value="1"/>
</dbReference>
<evidence type="ECO:0000256" key="1">
    <source>
        <dbReference type="ARBA" id="ARBA00001946"/>
    </source>
</evidence>
<dbReference type="HOGENOM" id="CLU_045011_20_0_5"/>
<accession>Q2K8S1</accession>
<sequence length="237" mass="26026">MKFKYKAVIFDQYSTLVWEDAANPFYDRVASDLGTDVNAFLTAYKSLGTATMSGKIVSMGERVSVAAQMAGFSGSSKLAHEIGERHLYLWLRSIRIYDDTHAALDLLRGKGFKLGLLSNASSYSEHILSMAGLRRHFDATILSYQIGQMKPATEAYRFTAELLGVRTEDCIYIGDGGDNELAGAHGCDMTTVLLDRNLKHTESAAADADLRVSSLLEAVNACFTLQREDMFIPAKTA</sequence>
<dbReference type="GO" id="GO:0016787">
    <property type="term" value="F:hydrolase activity"/>
    <property type="evidence" value="ECO:0007669"/>
    <property type="project" value="UniProtKB-KW"/>
</dbReference>
<reference evidence="4 5" key="1">
    <citation type="journal article" date="2006" name="Proc. Natl. Acad. Sci. U.S.A.">
        <title>The partitioned Rhizobium etli genome: genetic and metabolic redundancy in seven interacting replicons.</title>
        <authorList>
            <person name="Gonzalez V."/>
            <person name="Santamaria R.I."/>
            <person name="Bustos P."/>
            <person name="Hernandez-Gonzalez I."/>
            <person name="Medrano-Soto A."/>
            <person name="Moreno-Hagelsieb G."/>
            <person name="Janga S.C."/>
            <person name="Ramirez M.A."/>
            <person name="Jimenez-Jacinto V."/>
            <person name="Collado-Vides J."/>
            <person name="Davila G."/>
        </authorList>
    </citation>
    <scope>NUCLEOTIDE SEQUENCE [LARGE SCALE GENOMIC DNA]</scope>
    <source>
        <strain evidence="5">ATCC 51251 / DSM 11541 / JCM 21823 / NBRC 15573 / CFN 42</strain>
    </source>
</reference>
<dbReference type="SFLD" id="SFLDG01129">
    <property type="entry name" value="C1.5:_HAD__Beta-PGM__Phosphata"/>
    <property type="match status" value="1"/>
</dbReference>
<dbReference type="AlphaFoldDB" id="Q2K8S1"/>
<keyword evidence="2 4" id="KW-0378">Hydrolase</keyword>
<evidence type="ECO:0000256" key="2">
    <source>
        <dbReference type="ARBA" id="ARBA00022801"/>
    </source>
</evidence>
<dbReference type="OrthoDB" id="9809962at2"/>
<evidence type="ECO:0000313" key="4">
    <source>
        <dbReference type="EMBL" id="ABC90765.1"/>
    </source>
</evidence>
<dbReference type="RefSeq" id="WP_011425254.1">
    <property type="nucleotide sequence ID" value="NC_007761.1"/>
</dbReference>